<feature type="domain" description="DUF7872" evidence="2">
    <location>
        <begin position="128"/>
        <end position="311"/>
    </location>
</feature>
<name>A0A9Q3B9P0_9BASI</name>
<dbReference type="InterPro" id="IPR057194">
    <property type="entry name" value="DUF7872"/>
</dbReference>
<evidence type="ECO:0000256" key="1">
    <source>
        <dbReference type="SAM" id="SignalP"/>
    </source>
</evidence>
<keyword evidence="1" id="KW-0732">Signal</keyword>
<reference evidence="3" key="1">
    <citation type="submission" date="2021-03" db="EMBL/GenBank/DDBJ databases">
        <title>Draft genome sequence of rust myrtle Austropuccinia psidii MF-1, a brazilian biotype.</title>
        <authorList>
            <person name="Quecine M.C."/>
            <person name="Pachon D.M.R."/>
            <person name="Bonatelli M.L."/>
            <person name="Correr F.H."/>
            <person name="Franceschini L.M."/>
            <person name="Leite T.F."/>
            <person name="Margarido G.R.A."/>
            <person name="Almeida C.A."/>
            <person name="Ferrarezi J.A."/>
            <person name="Labate C.A."/>
        </authorList>
    </citation>
    <scope>NUCLEOTIDE SEQUENCE</scope>
    <source>
        <strain evidence="3">MF-1</strain>
    </source>
</reference>
<evidence type="ECO:0000313" key="3">
    <source>
        <dbReference type="EMBL" id="MBW0461132.1"/>
    </source>
</evidence>
<dbReference type="Proteomes" id="UP000765509">
    <property type="component" value="Unassembled WGS sequence"/>
</dbReference>
<evidence type="ECO:0000259" key="2">
    <source>
        <dbReference type="Pfam" id="PF25278"/>
    </source>
</evidence>
<sequence length="319" mass="35395">MLRTFHYFILLTTISFFPEAAGEKILPQNYENNQTALAIARKDCSKQPLTRELWKRLDLNEYMSDYPGGKTLNLQAYADGLNVTNFICGIGQPCNAGQLCSSAMAPGWYILVASQNWNLLLNMIYTSVGFGTPAGMYGVLKDGVFLQQSMEKTQFNLQSKFSQVIKLKLLAAILRAQNVFITRGSDPCKHGGTNGAFSGKNVLSYCGKDKVMMNIVKAKGSKTHMKIFGASTIEGKYGFSTEFLTESAWKCQTKYGKYQYDPYEKSPLPSDINADCLFNLPVCDCTRKDIEKRRADGIRTVTACLQGGVPIYNTGEKIG</sequence>
<keyword evidence="4" id="KW-1185">Reference proteome</keyword>
<protein>
    <recommendedName>
        <fullName evidence="2">DUF7872 domain-containing protein</fullName>
    </recommendedName>
</protein>
<accession>A0A9Q3B9P0</accession>
<dbReference type="OrthoDB" id="2501761at2759"/>
<feature type="signal peptide" evidence="1">
    <location>
        <begin position="1"/>
        <end position="22"/>
    </location>
</feature>
<dbReference type="EMBL" id="AVOT02000110">
    <property type="protein sequence ID" value="MBW0461132.1"/>
    <property type="molecule type" value="Genomic_DNA"/>
</dbReference>
<dbReference type="AlphaFoldDB" id="A0A9Q3B9P0"/>
<feature type="chain" id="PRO_5040135346" description="DUF7872 domain-containing protein" evidence="1">
    <location>
        <begin position="23"/>
        <end position="319"/>
    </location>
</feature>
<dbReference type="PANTHER" id="PTHR33339">
    <property type="entry name" value="LYSM DOMAIN-CONTAINING PROTEIN"/>
    <property type="match status" value="1"/>
</dbReference>
<evidence type="ECO:0000313" key="4">
    <source>
        <dbReference type="Proteomes" id="UP000765509"/>
    </source>
</evidence>
<organism evidence="3 4">
    <name type="scientific">Austropuccinia psidii MF-1</name>
    <dbReference type="NCBI Taxonomy" id="1389203"/>
    <lineage>
        <taxon>Eukaryota</taxon>
        <taxon>Fungi</taxon>
        <taxon>Dikarya</taxon>
        <taxon>Basidiomycota</taxon>
        <taxon>Pucciniomycotina</taxon>
        <taxon>Pucciniomycetes</taxon>
        <taxon>Pucciniales</taxon>
        <taxon>Sphaerophragmiaceae</taxon>
        <taxon>Austropuccinia</taxon>
    </lineage>
</organism>
<gene>
    <name evidence="3" type="ORF">O181_000847</name>
</gene>
<dbReference type="Pfam" id="PF25278">
    <property type="entry name" value="DUF7872"/>
    <property type="match status" value="1"/>
</dbReference>
<dbReference type="PANTHER" id="PTHR33339:SF1">
    <property type="entry name" value="LYSM DOMAIN-CONTAINING PROTEIN"/>
    <property type="match status" value="1"/>
</dbReference>
<proteinExistence type="predicted"/>
<comment type="caution">
    <text evidence="3">The sequence shown here is derived from an EMBL/GenBank/DDBJ whole genome shotgun (WGS) entry which is preliminary data.</text>
</comment>